<evidence type="ECO:0000259" key="3">
    <source>
        <dbReference type="Pfam" id="PF07593"/>
    </source>
</evidence>
<evidence type="ECO:0000256" key="2">
    <source>
        <dbReference type="SAM" id="MobiDB-lite"/>
    </source>
</evidence>
<reference evidence="4" key="2">
    <citation type="journal article" date="2024" name="Antonie Van Leeuwenhoek">
        <title>Roseihalotalea indica gen. nov., sp. nov., a halophilic Bacteroidetes from mesopelagic Southwest Indian Ocean with higher carbohydrate metabolic potential.</title>
        <authorList>
            <person name="Chen B."/>
            <person name="Zhang M."/>
            <person name="Lin D."/>
            <person name="Ye J."/>
            <person name="Tang K."/>
        </authorList>
    </citation>
    <scope>NUCLEOTIDE SEQUENCE</scope>
    <source>
        <strain evidence="4">TK19036</strain>
    </source>
</reference>
<dbReference type="PANTHER" id="PTHR16026">
    <property type="entry name" value="CARTILAGE ACIDIC PROTEIN 1"/>
    <property type="match status" value="1"/>
</dbReference>
<accession>A0AA49GJU0</accession>
<dbReference type="InterPro" id="IPR028994">
    <property type="entry name" value="Integrin_alpha_N"/>
</dbReference>
<dbReference type="Pfam" id="PF13517">
    <property type="entry name" value="FG-GAP_3"/>
    <property type="match status" value="7"/>
</dbReference>
<gene>
    <name evidence="4" type="ORF">K4G66_19815</name>
</gene>
<evidence type="ECO:0000313" key="4">
    <source>
        <dbReference type="EMBL" id="WKN34623.1"/>
    </source>
</evidence>
<dbReference type="Gene3D" id="2.130.10.130">
    <property type="entry name" value="Integrin alpha, N-terminal"/>
    <property type="match status" value="3"/>
</dbReference>
<feature type="domain" description="ASPIC/UnbV" evidence="3">
    <location>
        <begin position="501"/>
        <end position="567"/>
    </location>
</feature>
<dbReference type="AlphaFoldDB" id="A0AA49GJU0"/>
<protein>
    <submittedName>
        <fullName evidence="4">VCBS repeat-containing protein</fullName>
    </submittedName>
</protein>
<dbReference type="SUPFAM" id="SSF69318">
    <property type="entry name" value="Integrin alpha N-terminal domain"/>
    <property type="match status" value="2"/>
</dbReference>
<organism evidence="4">
    <name type="scientific">Roseihalotalea indica</name>
    <dbReference type="NCBI Taxonomy" id="2867963"/>
    <lineage>
        <taxon>Bacteria</taxon>
        <taxon>Pseudomonadati</taxon>
        <taxon>Bacteroidota</taxon>
        <taxon>Cytophagia</taxon>
        <taxon>Cytophagales</taxon>
        <taxon>Catalimonadaceae</taxon>
        <taxon>Roseihalotalea</taxon>
    </lineage>
</organism>
<dbReference type="InterPro" id="IPR013517">
    <property type="entry name" value="FG-GAP"/>
</dbReference>
<feature type="compositionally biased region" description="Basic and acidic residues" evidence="2">
    <location>
        <begin position="183"/>
        <end position="194"/>
    </location>
</feature>
<keyword evidence="1" id="KW-0732">Signal</keyword>
<dbReference type="PANTHER" id="PTHR16026:SF0">
    <property type="entry name" value="CARTILAGE ACIDIC PROTEIN 1"/>
    <property type="match status" value="1"/>
</dbReference>
<dbReference type="InterPro" id="IPR011519">
    <property type="entry name" value="UnbV_ASPIC"/>
</dbReference>
<dbReference type="Pfam" id="PF07593">
    <property type="entry name" value="UnbV_ASPIC"/>
    <property type="match status" value="1"/>
</dbReference>
<name>A0AA49GJU0_9BACT</name>
<reference evidence="4" key="1">
    <citation type="journal article" date="2023" name="Comput. Struct. Biotechnol. J.">
        <title>Discovery of a novel marine Bacteroidetes with a rich repertoire of carbohydrate-active enzymes.</title>
        <authorList>
            <person name="Chen B."/>
            <person name="Liu G."/>
            <person name="Chen Q."/>
            <person name="Wang H."/>
            <person name="Liu L."/>
            <person name="Tang K."/>
        </authorList>
    </citation>
    <scope>NUCLEOTIDE SEQUENCE</scope>
    <source>
        <strain evidence="4">TK19036</strain>
    </source>
</reference>
<dbReference type="EMBL" id="CP120682">
    <property type="protein sequence ID" value="WKN34623.1"/>
    <property type="molecule type" value="Genomic_DNA"/>
</dbReference>
<proteinExistence type="predicted"/>
<sequence>MSEALFKRLSAENTGVNFSNDIRQTDSQNVLEYMYFYNGGGVGVGDINNDGLTDIFLSGNMVSSRLYVNKGNLRFEDITGQAGVATTGWCTGVAMVDINNDGFLDIYVSRAGSQNPHDRANLLFINQGNNTFTELASAYGIADTGYTTQGAFFDYDKDGYLDLYLLTHDHAPQALNVPSPVKENGEGKSTDKLYRNNGNSSESEHPTFTDVSAKAGILIEGYGLGVGINDINADGWPDIYVSNDFLSSDLLYINNRNGTFSNKISDFVKHQSYNSMGVDVSDYNNDGLSDIFVVDMLPEDNYRQKTMSGGMTNEKFDFMLQRGYEPQYMRNTLQLNNGNGHFSEIGRLAGIEKTDWSWSPLFADFDNDGYKDLFITNGYLKDITDKDFISYSKNKTMFKDEQDANKTLLALMDEQAGVQIPNYAYKNNHNLTFSKAEDWGFDQPTYSNGAAYADLDNDGDLDLVINNINEKASVYENKTEQRTANHYLALTLHGDLPNPMGLGTQVILRNQGQVQLYEHTLYRGYQSTVSNIVHFGLGEAQRVDTVEIHWADGRQQQFFNVPANQLMTVRQEDARYPSEKENNEVKAVFSEVSKELGIDFLHQENSYSDLIAYPLLPQTYSSLGPSLAAGDIDGNGLEDVFMGGSAGNPGSLFLQQSSGKFTRREFRQDVEFEDMGALLFDADQDGDLDLYVVSGGSESSADSSLYQDRLYSNDGRGSFQRDMSALPTINSSGACVTAADFDRDGDLDVFVGGRVLPGSYPQAPESYILQNDGGTFTNVTEEVCFGLKNIGMVTSALWTDFDNDNQVDLLVVGEWMPITFFKNVKGKLVNVTTATGLGETSGWWNSLAGGDMDNDGDIDYVLGNLGLNTPFKASEDKPLTIYSGDFDGSSTPHTLLSWYKQGENYPMASRDLLLRQMPGFGKRFMKYHDYARATVEDIILPEALEQTLVLQSSYFSTAYLENQGEGKFSLRPLPLQAQVAPVNGILVKDVDYDGNLDILMTGNSYAPDVAIGRYDAFAGLYLKGDGRGSFSPVALSQSGFFIDSDAKSLNQLYTQTGDALILGAANADSLKAYLHTIPERIRLLKPHSQDAFATFKIPGSGNRKVEFYYGSGYLSQSSRMLEIPEEAELLEIVDFEGNGRILDSTKFQ</sequence>
<evidence type="ECO:0000256" key="1">
    <source>
        <dbReference type="ARBA" id="ARBA00022729"/>
    </source>
</evidence>
<feature type="region of interest" description="Disordered" evidence="2">
    <location>
        <begin position="176"/>
        <end position="207"/>
    </location>
</feature>
<dbReference type="InterPro" id="IPR027039">
    <property type="entry name" value="Crtac1"/>
</dbReference>